<dbReference type="InterPro" id="IPR050407">
    <property type="entry name" value="Geranylgeranyl_reductase"/>
</dbReference>
<evidence type="ECO:0000313" key="3">
    <source>
        <dbReference type="Proteomes" id="UP000538666"/>
    </source>
</evidence>
<dbReference type="Proteomes" id="UP000538666">
    <property type="component" value="Unassembled WGS sequence"/>
</dbReference>
<gene>
    <name evidence="2" type="ORF">HNQ77_004285</name>
</gene>
<dbReference type="OrthoDB" id="9806565at2"/>
<dbReference type="InterPro" id="IPR002938">
    <property type="entry name" value="FAD-bd"/>
</dbReference>
<dbReference type="Gene3D" id="3.50.50.60">
    <property type="entry name" value="FAD/NAD(P)-binding domain"/>
    <property type="match status" value="1"/>
</dbReference>
<sequence length="381" mass="41745">MKIWDAIVVGAGPAGCAAAYDLARAGREVLLLDRAEFPRQKACAGGLTTKTVQALRYPVDPVIRQRLKSIRIERDGDHSTVLRRSSDYCFMTVRKELDDYCFRQTVAAGAQFQRIGSISAIAEDDSGVTVSIDGEQFHARYLIGADGVHSRVRQLTHRENDKWFWRAFALEANVPMPDASSQELVFDFGCIRDGYGWIFPKGDHINIGLYSYAPDEKIDRARLADYIAARYGDVTAEDVIGQYAGFGAAQHTISATKIFLVGDAGGFVDPLTGEGIYFALVSGQAAAEAILSALHSKVPAHVSFAQNTAKLRADLAITTSGARWFYGNLDRGYRFLSMPLLRGMAVRAFALGANLSSLAMRVRKLAAVRSYGRSDRDSLLN</sequence>
<dbReference type="SUPFAM" id="SSF51905">
    <property type="entry name" value="FAD/NAD(P)-binding domain"/>
    <property type="match status" value="1"/>
</dbReference>
<dbReference type="InterPro" id="IPR011777">
    <property type="entry name" value="Geranylgeranyl_Rdtase_fam"/>
</dbReference>
<comment type="caution">
    <text evidence="2">The sequence shown here is derived from an EMBL/GenBank/DDBJ whole genome shotgun (WGS) entry which is preliminary data.</text>
</comment>
<name>A0A841JXZ9_9BACT</name>
<dbReference type="Pfam" id="PF01494">
    <property type="entry name" value="FAD_binding_3"/>
    <property type="match status" value="1"/>
</dbReference>
<keyword evidence="3" id="KW-1185">Reference proteome</keyword>
<dbReference type="AlphaFoldDB" id="A0A841JXZ9"/>
<dbReference type="GO" id="GO:0016628">
    <property type="term" value="F:oxidoreductase activity, acting on the CH-CH group of donors, NAD or NADP as acceptor"/>
    <property type="evidence" value="ECO:0007669"/>
    <property type="project" value="InterPro"/>
</dbReference>
<accession>A0A841JXZ9</accession>
<dbReference type="PANTHER" id="PTHR42685:SF22">
    <property type="entry name" value="CONDITIONED MEDIUM FACTOR RECEPTOR 1"/>
    <property type="match status" value="1"/>
</dbReference>
<protein>
    <submittedName>
        <fullName evidence="2">Geranylgeranyl reductase family protein</fullName>
    </submittedName>
</protein>
<dbReference type="PRINTS" id="PR00420">
    <property type="entry name" value="RNGMNOXGNASE"/>
</dbReference>
<proteinExistence type="predicted"/>
<evidence type="ECO:0000313" key="2">
    <source>
        <dbReference type="EMBL" id="MBB6146313.1"/>
    </source>
</evidence>
<dbReference type="PANTHER" id="PTHR42685">
    <property type="entry name" value="GERANYLGERANYL DIPHOSPHATE REDUCTASE"/>
    <property type="match status" value="1"/>
</dbReference>
<organism evidence="2 3">
    <name type="scientific">Silvibacterium bohemicum</name>
    <dbReference type="NCBI Taxonomy" id="1577686"/>
    <lineage>
        <taxon>Bacteria</taxon>
        <taxon>Pseudomonadati</taxon>
        <taxon>Acidobacteriota</taxon>
        <taxon>Terriglobia</taxon>
        <taxon>Terriglobales</taxon>
        <taxon>Acidobacteriaceae</taxon>
        <taxon>Silvibacterium</taxon>
    </lineage>
</organism>
<reference evidence="2 3" key="1">
    <citation type="submission" date="2020-08" db="EMBL/GenBank/DDBJ databases">
        <title>Genomic Encyclopedia of Type Strains, Phase IV (KMG-IV): sequencing the most valuable type-strain genomes for metagenomic binning, comparative biology and taxonomic classification.</title>
        <authorList>
            <person name="Goeker M."/>
        </authorList>
    </citation>
    <scope>NUCLEOTIDE SEQUENCE [LARGE SCALE GENOMIC DNA]</scope>
    <source>
        <strain evidence="2 3">DSM 103733</strain>
    </source>
</reference>
<dbReference type="InterPro" id="IPR036188">
    <property type="entry name" value="FAD/NAD-bd_sf"/>
</dbReference>
<dbReference type="GO" id="GO:0071949">
    <property type="term" value="F:FAD binding"/>
    <property type="evidence" value="ECO:0007669"/>
    <property type="project" value="InterPro"/>
</dbReference>
<evidence type="ECO:0000259" key="1">
    <source>
        <dbReference type="Pfam" id="PF01494"/>
    </source>
</evidence>
<feature type="domain" description="FAD-binding" evidence="1">
    <location>
        <begin position="5"/>
        <end position="279"/>
    </location>
</feature>
<dbReference type="RefSeq" id="WP_050058242.1">
    <property type="nucleotide sequence ID" value="NZ_JACHEK010000009.1"/>
</dbReference>
<dbReference type="NCBIfam" id="TIGR02032">
    <property type="entry name" value="GG-red-SF"/>
    <property type="match status" value="1"/>
</dbReference>
<dbReference type="EMBL" id="JACHEK010000009">
    <property type="protein sequence ID" value="MBB6146313.1"/>
    <property type="molecule type" value="Genomic_DNA"/>
</dbReference>